<feature type="region of interest" description="Disordered" evidence="6">
    <location>
        <begin position="303"/>
        <end position="323"/>
    </location>
</feature>
<keyword evidence="4" id="KW-0418">Kinase</keyword>
<dbReference type="SUPFAM" id="SSF56112">
    <property type="entry name" value="Protein kinase-like (PK-like)"/>
    <property type="match status" value="1"/>
</dbReference>
<dbReference type="InterPro" id="IPR000719">
    <property type="entry name" value="Prot_kinase_dom"/>
</dbReference>
<keyword evidence="2" id="KW-0808">Transferase</keyword>
<accession>A0A6J6JCY8</accession>
<dbReference type="Pfam" id="PF00069">
    <property type="entry name" value="Pkinase"/>
    <property type="match status" value="1"/>
</dbReference>
<organism evidence="10">
    <name type="scientific">freshwater metagenome</name>
    <dbReference type="NCBI Taxonomy" id="449393"/>
    <lineage>
        <taxon>unclassified sequences</taxon>
        <taxon>metagenomes</taxon>
        <taxon>ecological metagenomes</taxon>
    </lineage>
</organism>
<dbReference type="PANTHER" id="PTHR43289">
    <property type="entry name" value="MITOGEN-ACTIVATED PROTEIN KINASE KINASE KINASE 20-RELATED"/>
    <property type="match status" value="1"/>
</dbReference>
<dbReference type="InterPro" id="IPR011009">
    <property type="entry name" value="Kinase-like_dom_sf"/>
</dbReference>
<dbReference type="PROSITE" id="PS00108">
    <property type="entry name" value="PROTEIN_KINASE_ST"/>
    <property type="match status" value="1"/>
</dbReference>
<protein>
    <submittedName>
        <fullName evidence="10">Unannotated protein</fullName>
    </submittedName>
</protein>
<dbReference type="CDD" id="cd14014">
    <property type="entry name" value="STKc_PknB_like"/>
    <property type="match status" value="1"/>
</dbReference>
<dbReference type="InterPro" id="IPR005543">
    <property type="entry name" value="PASTA_dom"/>
</dbReference>
<keyword evidence="7" id="KW-0812">Transmembrane</keyword>
<dbReference type="PROSITE" id="PS50011">
    <property type="entry name" value="PROTEIN_KINASE_DOM"/>
    <property type="match status" value="1"/>
</dbReference>
<dbReference type="SMART" id="SM00740">
    <property type="entry name" value="PASTA"/>
    <property type="match status" value="4"/>
</dbReference>
<dbReference type="AlphaFoldDB" id="A0A6J6JCY8"/>
<dbReference type="PROSITE" id="PS51178">
    <property type="entry name" value="PASTA"/>
    <property type="match status" value="4"/>
</dbReference>
<dbReference type="Gene3D" id="3.30.200.20">
    <property type="entry name" value="Phosphorylase Kinase, domain 1"/>
    <property type="match status" value="1"/>
</dbReference>
<evidence type="ECO:0000256" key="3">
    <source>
        <dbReference type="ARBA" id="ARBA00022741"/>
    </source>
</evidence>
<gene>
    <name evidence="10" type="ORF">UFOPK1908_01679</name>
    <name evidence="11" type="ORF">UFOPK3576_00085</name>
</gene>
<dbReference type="EMBL" id="CAEZVB010000158">
    <property type="protein sequence ID" value="CAB4634636.1"/>
    <property type="molecule type" value="Genomic_DNA"/>
</dbReference>
<evidence type="ECO:0000256" key="2">
    <source>
        <dbReference type="ARBA" id="ARBA00022679"/>
    </source>
</evidence>
<evidence type="ECO:0000256" key="1">
    <source>
        <dbReference type="ARBA" id="ARBA00022527"/>
    </source>
</evidence>
<feature type="domain" description="PASTA" evidence="9">
    <location>
        <begin position="560"/>
        <end position="623"/>
    </location>
</feature>
<dbReference type="PANTHER" id="PTHR43289:SF34">
    <property type="entry name" value="SERINE_THREONINE-PROTEIN KINASE YBDM-RELATED"/>
    <property type="match status" value="1"/>
</dbReference>
<evidence type="ECO:0000256" key="6">
    <source>
        <dbReference type="SAM" id="MobiDB-lite"/>
    </source>
</evidence>
<dbReference type="CDD" id="cd06577">
    <property type="entry name" value="PASTA_pknB"/>
    <property type="match status" value="4"/>
</dbReference>
<feature type="domain" description="PASTA" evidence="9">
    <location>
        <begin position="425"/>
        <end position="492"/>
    </location>
</feature>
<evidence type="ECO:0000313" key="10">
    <source>
        <dbReference type="EMBL" id="CAB4634636.1"/>
    </source>
</evidence>
<dbReference type="GO" id="GO:0005524">
    <property type="term" value="F:ATP binding"/>
    <property type="evidence" value="ECO:0007669"/>
    <property type="project" value="UniProtKB-KW"/>
</dbReference>
<evidence type="ECO:0000256" key="4">
    <source>
        <dbReference type="ARBA" id="ARBA00022777"/>
    </source>
</evidence>
<dbReference type="SMART" id="SM00220">
    <property type="entry name" value="S_TKc"/>
    <property type="match status" value="1"/>
</dbReference>
<dbReference type="FunFam" id="1.10.510.10:FF:000021">
    <property type="entry name" value="Serine/threonine protein kinase"/>
    <property type="match status" value="1"/>
</dbReference>
<sequence length="623" mass="65482">MDLQPDALVGQMVDGRYLVQAKLARGGMATVYEALDVRLDRIVALKVMHRHLADDPDFVARFQREARAAARLAHPHVVGVFDQGFADGLIYLAMEYVPGRTLRDIMRDFGPLTPEQALVMLDPILEGLAAAHAAGFVHRDIKPENVLVSDDGRVKVADFGLARAVATSNTSATQGVLIGTVAYLSPEQVERGEADERSDVYASGILLYEMVTGQVPHAGESPLSIAYQHVNQDVPAPSTVHPEIPADVDALVITATRRNAGQRYQHTADFLSDVRRVRSVLPAPRPFTDTRTTLVVDASTNARMAAGGRPPTPPSSNVGGLFSDRRKHTSRRLVAVVVAIAAIIAAILAGWLVANALGSKVPTPNVVGQSVEIARTTLATRGLTLEISTEQFSETVAANTVLATDPVAGDGIKENSAVSATVSKGPERYTVPDVHGKSTASATTTLSALPITVGTQTQVFDNTAPLGTVAGTDPPAGSSVKRDTVINLLISKGPEPVAIPEVVGKKLVGATAELTAVGLEPTITREYSETVAKGRVLSVTPTAGTTVNSGTGVQLLVSDGPPPVVVPKLIDMRRSDAVAALRKLGLKAKVIAGQATPLNRVYSQNPAPGTEIPKGSTVTISVI</sequence>
<keyword evidence="5" id="KW-0067">ATP-binding</keyword>
<evidence type="ECO:0000259" key="9">
    <source>
        <dbReference type="PROSITE" id="PS51178"/>
    </source>
</evidence>
<dbReference type="FunFam" id="3.30.200.20:FF:000035">
    <property type="entry name" value="Serine/threonine protein kinase Stk1"/>
    <property type="match status" value="1"/>
</dbReference>
<evidence type="ECO:0000256" key="5">
    <source>
        <dbReference type="ARBA" id="ARBA00022840"/>
    </source>
</evidence>
<reference evidence="10" key="1">
    <citation type="submission" date="2020-05" db="EMBL/GenBank/DDBJ databases">
        <authorList>
            <person name="Chiriac C."/>
            <person name="Salcher M."/>
            <person name="Ghai R."/>
            <person name="Kavagutti S V."/>
        </authorList>
    </citation>
    <scope>NUCLEOTIDE SEQUENCE</scope>
</reference>
<dbReference type="Pfam" id="PF03793">
    <property type="entry name" value="PASTA"/>
    <property type="match status" value="4"/>
</dbReference>
<dbReference type="SUPFAM" id="SSF54184">
    <property type="entry name" value="Penicillin-binding protein 2x (pbp-2x), c-terminal domain"/>
    <property type="match status" value="1"/>
</dbReference>
<dbReference type="EMBL" id="CAFBMO010000002">
    <property type="protein sequence ID" value="CAB4894092.1"/>
    <property type="molecule type" value="Genomic_DNA"/>
</dbReference>
<dbReference type="InterPro" id="IPR008271">
    <property type="entry name" value="Ser/Thr_kinase_AS"/>
</dbReference>
<feature type="transmembrane region" description="Helical" evidence="7">
    <location>
        <begin position="333"/>
        <end position="354"/>
    </location>
</feature>
<keyword evidence="1" id="KW-0723">Serine/threonine-protein kinase</keyword>
<evidence type="ECO:0000313" key="11">
    <source>
        <dbReference type="EMBL" id="CAB4894092.1"/>
    </source>
</evidence>
<keyword evidence="7" id="KW-1133">Transmembrane helix</keyword>
<feature type="domain" description="Protein kinase" evidence="8">
    <location>
        <begin position="17"/>
        <end position="288"/>
    </location>
</feature>
<feature type="domain" description="PASTA" evidence="9">
    <location>
        <begin position="360"/>
        <end position="424"/>
    </location>
</feature>
<dbReference type="GO" id="GO:0004674">
    <property type="term" value="F:protein serine/threonine kinase activity"/>
    <property type="evidence" value="ECO:0007669"/>
    <property type="project" value="UniProtKB-KW"/>
</dbReference>
<dbReference type="NCBIfam" id="NF033483">
    <property type="entry name" value="PknB_PASTA_kin"/>
    <property type="match status" value="1"/>
</dbReference>
<name>A0A6J6JCY8_9ZZZZ</name>
<proteinExistence type="predicted"/>
<keyword evidence="7" id="KW-0472">Membrane</keyword>
<evidence type="ECO:0000259" key="8">
    <source>
        <dbReference type="PROSITE" id="PS50011"/>
    </source>
</evidence>
<dbReference type="Gene3D" id="1.10.510.10">
    <property type="entry name" value="Transferase(Phosphotransferase) domain 1"/>
    <property type="match status" value="1"/>
</dbReference>
<feature type="domain" description="PASTA" evidence="9">
    <location>
        <begin position="493"/>
        <end position="559"/>
    </location>
</feature>
<dbReference type="Gene3D" id="3.30.10.20">
    <property type="match status" value="4"/>
</dbReference>
<keyword evidence="3" id="KW-0547">Nucleotide-binding</keyword>
<evidence type="ECO:0000256" key="7">
    <source>
        <dbReference type="SAM" id="Phobius"/>
    </source>
</evidence>